<organism evidence="1 2">
    <name type="scientific">Thelohanellus kitauei</name>
    <name type="common">Myxosporean</name>
    <dbReference type="NCBI Taxonomy" id="669202"/>
    <lineage>
        <taxon>Eukaryota</taxon>
        <taxon>Metazoa</taxon>
        <taxon>Cnidaria</taxon>
        <taxon>Myxozoa</taxon>
        <taxon>Myxosporea</taxon>
        <taxon>Bivalvulida</taxon>
        <taxon>Platysporina</taxon>
        <taxon>Myxobolidae</taxon>
        <taxon>Thelohanellus</taxon>
    </lineage>
</organism>
<protein>
    <submittedName>
        <fullName evidence="1">Uncharacterized protein</fullName>
    </submittedName>
</protein>
<reference evidence="1 2" key="1">
    <citation type="journal article" date="2014" name="Genome Biol. Evol.">
        <title>The genome of the myxosporean Thelohanellus kitauei shows adaptations to nutrient acquisition within its fish host.</title>
        <authorList>
            <person name="Yang Y."/>
            <person name="Xiong J."/>
            <person name="Zhou Z."/>
            <person name="Huo F."/>
            <person name="Miao W."/>
            <person name="Ran C."/>
            <person name="Liu Y."/>
            <person name="Zhang J."/>
            <person name="Feng J."/>
            <person name="Wang M."/>
            <person name="Wang M."/>
            <person name="Wang L."/>
            <person name="Yao B."/>
        </authorList>
    </citation>
    <scope>NUCLEOTIDE SEQUENCE [LARGE SCALE GENOMIC DNA]</scope>
    <source>
        <strain evidence="1">Wuqing</strain>
    </source>
</reference>
<dbReference type="AlphaFoldDB" id="A0A0C2MTB7"/>
<name>A0A0C2MTB7_THEKT</name>
<accession>A0A0C2MTB7</accession>
<gene>
    <name evidence="1" type="ORF">RF11_08445</name>
</gene>
<dbReference type="Proteomes" id="UP000031668">
    <property type="component" value="Unassembled WGS sequence"/>
</dbReference>
<evidence type="ECO:0000313" key="2">
    <source>
        <dbReference type="Proteomes" id="UP000031668"/>
    </source>
</evidence>
<sequence length="113" mass="12828">MSGRLCHEALGTIQLKSKIPCQVKESVEYSNRGNGSSRPTLVSPQTQLNKGYLFRVHTREPMGCRPQHRTTPGPDLKWLLRVLVFDNKVYGPFTTCRGPLKDGWNYGKLKLKN</sequence>
<dbReference type="EMBL" id="JWZT01004055">
    <property type="protein sequence ID" value="KII64957.1"/>
    <property type="molecule type" value="Genomic_DNA"/>
</dbReference>
<keyword evidence="2" id="KW-1185">Reference proteome</keyword>
<evidence type="ECO:0000313" key="1">
    <source>
        <dbReference type="EMBL" id="KII64957.1"/>
    </source>
</evidence>
<proteinExistence type="predicted"/>
<comment type="caution">
    <text evidence="1">The sequence shown here is derived from an EMBL/GenBank/DDBJ whole genome shotgun (WGS) entry which is preliminary data.</text>
</comment>